<evidence type="ECO:0000313" key="3">
    <source>
        <dbReference type="Proteomes" id="UP000054783"/>
    </source>
</evidence>
<accession>A0A0V0YD19</accession>
<feature type="transmembrane region" description="Helical" evidence="1">
    <location>
        <begin position="26"/>
        <end position="45"/>
    </location>
</feature>
<dbReference type="Proteomes" id="UP000054783">
    <property type="component" value="Unassembled WGS sequence"/>
</dbReference>
<evidence type="ECO:0000256" key="1">
    <source>
        <dbReference type="SAM" id="Phobius"/>
    </source>
</evidence>
<keyword evidence="1" id="KW-0472">Membrane</keyword>
<keyword evidence="1" id="KW-1133">Transmembrane helix</keyword>
<comment type="caution">
    <text evidence="2">The sequence shown here is derived from an EMBL/GenBank/DDBJ whole genome shotgun (WGS) entry which is preliminary data.</text>
</comment>
<evidence type="ECO:0000313" key="2">
    <source>
        <dbReference type="EMBL" id="KRX98294.1"/>
    </source>
</evidence>
<reference evidence="2 3" key="1">
    <citation type="submission" date="2015-01" db="EMBL/GenBank/DDBJ databases">
        <title>Evolution of Trichinella species and genotypes.</title>
        <authorList>
            <person name="Korhonen P.K."/>
            <person name="Edoardo P."/>
            <person name="Giuseppe L.R."/>
            <person name="Gasser R.B."/>
        </authorList>
    </citation>
    <scope>NUCLEOTIDE SEQUENCE [LARGE SCALE GENOMIC DNA]</scope>
    <source>
        <strain evidence="2">ISS2496</strain>
    </source>
</reference>
<gene>
    <name evidence="2" type="ORF">T12_1560</name>
</gene>
<name>A0A0V0YD19_9BILA</name>
<dbReference type="EMBL" id="JYDQ01004371">
    <property type="protein sequence ID" value="KRX98294.1"/>
    <property type="molecule type" value="Genomic_DNA"/>
</dbReference>
<keyword evidence="3" id="KW-1185">Reference proteome</keyword>
<keyword evidence="1" id="KW-0812">Transmembrane</keyword>
<sequence length="50" mass="6078">MQDKLWVCRRDAGVQSSQTWMWTQPWIVILMQMTAPLIMISCIKWRRKIL</sequence>
<protein>
    <submittedName>
        <fullName evidence="2">Uncharacterized protein</fullName>
    </submittedName>
</protein>
<proteinExistence type="predicted"/>
<organism evidence="2 3">
    <name type="scientific">Trichinella patagoniensis</name>
    <dbReference type="NCBI Taxonomy" id="990121"/>
    <lineage>
        <taxon>Eukaryota</taxon>
        <taxon>Metazoa</taxon>
        <taxon>Ecdysozoa</taxon>
        <taxon>Nematoda</taxon>
        <taxon>Enoplea</taxon>
        <taxon>Dorylaimia</taxon>
        <taxon>Trichinellida</taxon>
        <taxon>Trichinellidae</taxon>
        <taxon>Trichinella</taxon>
    </lineage>
</organism>
<dbReference type="AlphaFoldDB" id="A0A0V0YD19"/>